<evidence type="ECO:0000313" key="12">
    <source>
        <dbReference type="Proteomes" id="UP000537161"/>
    </source>
</evidence>
<sequence length="627" mass="66734">MSFILRRIATTKTGKQIVRDQPLDGDTITLGRDSGNAIHVADLAVNPQHATIASADGRHVRVTAQAGLGFDLNGRTLDVADIDSAAGAELRFGGHRLTIAREGEDIVLLVERIDELSQSSKDVDETRAFSLAGVLPGKRVGAWTFALLMLLAFLVGPIWAWHSYRGVDERPQGFHADQAWLSGPLSSAHANLKGDCQSCHVEPFVAVTDRACVGCHTGEHKAMSQAHADAPPAMLLAARAPPGVGGRVLAGFAHAFNKPPGRCVDCHSEHEGAGPMPATPQKFCADCHDGMAARLKAAGFKATVADAADFGTGHPEFRPLVRAAPGAKPGRAALGQGAVADYGGLKFPHDLHLQANGGVARMAASFRGRYDFGKKLECANCHRPEADGVRIAPVEMERDCAMCHSLAFESVGGVTRTLRHGEPDQVVADLYAYYRSTPPARPLQLGGMERRRPGGYAEGQVYNIYFRERAARPARAADAVRAVFSKGGACYDCHTVVPPAAGQGWQVEAVHQTPRFLGKGWFDHDAHKETACADCHTTAPRSKQASDLLVPGLSQCRDCHVGESGARLAKVETATASPCAMCHEYHGDGGKPWVPARQRRKPVIAITGAQTRALYSVAWRAPGAGGG</sequence>
<dbReference type="GO" id="GO:0030313">
    <property type="term" value="C:cell envelope"/>
    <property type="evidence" value="ECO:0007669"/>
    <property type="project" value="UniProtKB-SubCell"/>
</dbReference>
<feature type="transmembrane region" description="Helical" evidence="9">
    <location>
        <begin position="140"/>
        <end position="161"/>
    </location>
</feature>
<name>A0A7W9B4A1_9SPHN</name>
<dbReference type="InterPro" id="IPR012286">
    <property type="entry name" value="Tetrahaem_cytochrome"/>
</dbReference>
<reference evidence="11 12" key="1">
    <citation type="submission" date="2020-08" db="EMBL/GenBank/DDBJ databases">
        <title>Genomic Encyclopedia of Type Strains, Phase IV (KMG-IV): sequencing the most valuable type-strain genomes for metagenomic binning, comparative biology and taxonomic classification.</title>
        <authorList>
            <person name="Goeker M."/>
        </authorList>
    </citation>
    <scope>NUCLEOTIDE SEQUENCE [LARGE SCALE GENOMIC DNA]</scope>
    <source>
        <strain evidence="11 12">DSM 27163</strain>
    </source>
</reference>
<dbReference type="InterPro" id="IPR008984">
    <property type="entry name" value="SMAD_FHA_dom_sf"/>
</dbReference>
<keyword evidence="4" id="KW-0349">Heme</keyword>
<evidence type="ECO:0000256" key="2">
    <source>
        <dbReference type="ARBA" id="ARBA00004196"/>
    </source>
</evidence>
<protein>
    <recommendedName>
        <fullName evidence="10">Tetrahaem cytochrome domain-containing protein</fullName>
    </recommendedName>
</protein>
<dbReference type="CDD" id="cd00060">
    <property type="entry name" value="FHA"/>
    <property type="match status" value="1"/>
</dbReference>
<dbReference type="InterPro" id="IPR036280">
    <property type="entry name" value="Multihaem_cyt_sf"/>
</dbReference>
<evidence type="ECO:0000313" key="11">
    <source>
        <dbReference type="EMBL" id="MBB5705977.1"/>
    </source>
</evidence>
<comment type="caution">
    <text evidence="11">The sequence shown here is derived from an EMBL/GenBank/DDBJ whole genome shotgun (WGS) entry which is preliminary data.</text>
</comment>
<evidence type="ECO:0000256" key="4">
    <source>
        <dbReference type="ARBA" id="ARBA00022617"/>
    </source>
</evidence>
<organism evidence="11 12">
    <name type="scientific">Sphingopyxis panaciterrulae</name>
    <dbReference type="NCBI Taxonomy" id="462372"/>
    <lineage>
        <taxon>Bacteria</taxon>
        <taxon>Pseudomonadati</taxon>
        <taxon>Pseudomonadota</taxon>
        <taxon>Alphaproteobacteria</taxon>
        <taxon>Sphingomonadales</taxon>
        <taxon>Sphingomonadaceae</taxon>
        <taxon>Sphingopyxis</taxon>
    </lineage>
</organism>
<dbReference type="InterPro" id="IPR051829">
    <property type="entry name" value="Multiheme_Cytochr_ET"/>
</dbReference>
<keyword evidence="12" id="KW-1185">Reference proteome</keyword>
<keyword evidence="3" id="KW-0813">Transport</keyword>
<evidence type="ECO:0000256" key="8">
    <source>
        <dbReference type="ARBA" id="ARBA00023004"/>
    </source>
</evidence>
<evidence type="ECO:0000259" key="10">
    <source>
        <dbReference type="Pfam" id="PF14537"/>
    </source>
</evidence>
<keyword evidence="9" id="KW-1133">Transmembrane helix</keyword>
<evidence type="ECO:0000256" key="3">
    <source>
        <dbReference type="ARBA" id="ARBA00022448"/>
    </source>
</evidence>
<keyword evidence="6" id="KW-0732">Signal</keyword>
<keyword evidence="7" id="KW-0249">Electron transport</keyword>
<keyword evidence="5" id="KW-0479">Metal-binding</keyword>
<dbReference type="RefSeq" id="WP_184096421.1">
    <property type="nucleotide sequence ID" value="NZ_JACIJH010000002.1"/>
</dbReference>
<proteinExistence type="predicted"/>
<comment type="cofactor">
    <cofactor evidence="1">
        <name>heme c</name>
        <dbReference type="ChEBI" id="CHEBI:61717"/>
    </cofactor>
</comment>
<dbReference type="SUPFAM" id="SSF49879">
    <property type="entry name" value="SMAD/FHA domain"/>
    <property type="match status" value="1"/>
</dbReference>
<keyword evidence="9" id="KW-0812">Transmembrane</keyword>
<keyword evidence="8" id="KW-0408">Iron</keyword>
<dbReference type="PANTHER" id="PTHR35038">
    <property type="entry name" value="DISSIMILATORY SULFITE REDUCTASE SIRA"/>
    <property type="match status" value="1"/>
</dbReference>
<accession>A0A7W9B4A1</accession>
<evidence type="ECO:0000256" key="7">
    <source>
        <dbReference type="ARBA" id="ARBA00022982"/>
    </source>
</evidence>
<dbReference type="Proteomes" id="UP000537161">
    <property type="component" value="Unassembled WGS sequence"/>
</dbReference>
<dbReference type="AlphaFoldDB" id="A0A7W9B4A1"/>
<dbReference type="PANTHER" id="PTHR35038:SF10">
    <property type="entry name" value="HIGH-MOLECULAR-WEIGHT CYTOCHROME C"/>
    <property type="match status" value="1"/>
</dbReference>
<dbReference type="EMBL" id="JACIJH010000002">
    <property type="protein sequence ID" value="MBB5705977.1"/>
    <property type="molecule type" value="Genomic_DNA"/>
</dbReference>
<dbReference type="Pfam" id="PF14537">
    <property type="entry name" value="Cytochrom_c3_2"/>
    <property type="match status" value="1"/>
</dbReference>
<evidence type="ECO:0000256" key="5">
    <source>
        <dbReference type="ARBA" id="ARBA00022723"/>
    </source>
</evidence>
<dbReference type="SUPFAM" id="SSF48695">
    <property type="entry name" value="Multiheme cytochromes"/>
    <property type="match status" value="2"/>
</dbReference>
<dbReference type="Gene3D" id="2.60.200.20">
    <property type="match status" value="1"/>
</dbReference>
<dbReference type="CDD" id="cd08168">
    <property type="entry name" value="Cytochrom_C3"/>
    <property type="match status" value="2"/>
</dbReference>
<evidence type="ECO:0000256" key="1">
    <source>
        <dbReference type="ARBA" id="ARBA00001926"/>
    </source>
</evidence>
<keyword evidence="9" id="KW-0472">Membrane</keyword>
<gene>
    <name evidence="11" type="ORF">FHR21_001310</name>
</gene>
<dbReference type="GO" id="GO:0046872">
    <property type="term" value="F:metal ion binding"/>
    <property type="evidence" value="ECO:0007669"/>
    <property type="project" value="UniProtKB-KW"/>
</dbReference>
<comment type="subcellular location">
    <subcellularLocation>
        <location evidence="2">Cell envelope</location>
    </subcellularLocation>
</comment>
<feature type="domain" description="Tetrahaem cytochrome" evidence="10">
    <location>
        <begin position="189"/>
        <end position="289"/>
    </location>
</feature>
<evidence type="ECO:0000256" key="9">
    <source>
        <dbReference type="SAM" id="Phobius"/>
    </source>
</evidence>
<evidence type="ECO:0000256" key="6">
    <source>
        <dbReference type="ARBA" id="ARBA00022729"/>
    </source>
</evidence>
<dbReference type="Gene3D" id="3.90.10.10">
    <property type="entry name" value="Cytochrome C3"/>
    <property type="match status" value="3"/>
</dbReference>